<dbReference type="AlphaFoldDB" id="A0A7T3REX6"/>
<dbReference type="KEGG" id="tper:IWA51_04030"/>
<keyword evidence="3" id="KW-0732">Signal</keyword>
<name>A0A7T3REX6_9SPIR</name>
<dbReference type="CDD" id="cd13585">
    <property type="entry name" value="PBP2_TMBP_like"/>
    <property type="match status" value="1"/>
</dbReference>
<keyword evidence="5" id="KW-1185">Reference proteome</keyword>
<proteinExistence type="inferred from homology"/>
<dbReference type="PANTHER" id="PTHR43649:SF12">
    <property type="entry name" value="DIACETYLCHITOBIOSE BINDING PROTEIN DASA"/>
    <property type="match status" value="1"/>
</dbReference>
<dbReference type="InterPro" id="IPR006059">
    <property type="entry name" value="SBP"/>
</dbReference>
<evidence type="ECO:0000256" key="1">
    <source>
        <dbReference type="ARBA" id="ARBA00004418"/>
    </source>
</evidence>
<dbReference type="GO" id="GO:0042597">
    <property type="term" value="C:periplasmic space"/>
    <property type="evidence" value="ECO:0007669"/>
    <property type="project" value="UniProtKB-SubCell"/>
</dbReference>
<dbReference type="Proteomes" id="UP000595224">
    <property type="component" value="Chromosome"/>
</dbReference>
<dbReference type="EMBL" id="CP064936">
    <property type="protein sequence ID" value="QQA01787.1"/>
    <property type="molecule type" value="Genomic_DNA"/>
</dbReference>
<dbReference type="SUPFAM" id="SSF53850">
    <property type="entry name" value="Periplasmic binding protein-like II"/>
    <property type="match status" value="1"/>
</dbReference>
<dbReference type="RefSeq" id="WP_198443328.1">
    <property type="nucleotide sequence ID" value="NZ_CBCSHE010000002.1"/>
</dbReference>
<organism evidence="4 5">
    <name type="scientific">Treponema peruense</name>
    <dbReference type="NCBI Taxonomy" id="2787628"/>
    <lineage>
        <taxon>Bacteria</taxon>
        <taxon>Pseudomonadati</taxon>
        <taxon>Spirochaetota</taxon>
        <taxon>Spirochaetia</taxon>
        <taxon>Spirochaetales</taxon>
        <taxon>Treponemataceae</taxon>
        <taxon>Treponema</taxon>
    </lineage>
</organism>
<sequence length="437" mass="49257">MKKVLLSILAAASVCAGAFAVDEITLMNYAQPQEKAILDSVVARFEETHPGTKVKFISVTGDEYAAKIQAALAANQLPDVFYLGPESVRQYADNGKVLDLAPYIKNAKGVDFDDLYSSAVNAYRYDGKYLGQGDSIWALPKDFGPFAFAYNKTLFQKYGIPLPSKDTPYTWDEFISVCKKLTKDTNGDGMNDTFGTGLNVHWAFIQFVWGNGTDFLDETKTKVNITDPKFIEALQFWADMTNKYEVTPSATQAQSLDTYQRWLKGELGFFPAGPWDLSTFNKVLPFDYDLIPWPVHTSENETATYRGGVGWAVSATTKNPSKAAELALYLSADKEANEMFCDQDLQIPNLKSLASRYTSKPGNPQNRQEFINIIEKTGRSWPFDYTYNRVWYDNFYVGIQKVLDGKMTAEEYCKKIQPKLQRDLDKALARARQSARR</sequence>
<feature type="chain" id="PRO_5032718607" evidence="3">
    <location>
        <begin position="21"/>
        <end position="437"/>
    </location>
</feature>
<reference evidence="4 5" key="1">
    <citation type="submission" date="2020-11" db="EMBL/GenBank/DDBJ databases">
        <title>Treponema Peruensis nv. sp., first commensal Treponema isolated from human feces.</title>
        <authorList>
            <person name="Belkhou C."/>
            <person name="Raes J."/>
        </authorList>
    </citation>
    <scope>NUCLEOTIDE SEQUENCE [LARGE SCALE GENOMIC DNA]</scope>
    <source>
        <strain evidence="4 5">RCC2812</strain>
    </source>
</reference>
<comment type="subcellular location">
    <subcellularLocation>
        <location evidence="1">Periplasm</location>
    </subcellularLocation>
</comment>
<dbReference type="Pfam" id="PF01547">
    <property type="entry name" value="SBP_bac_1"/>
    <property type="match status" value="1"/>
</dbReference>
<comment type="similarity">
    <text evidence="2">Belongs to the bacterial solute-binding protein 1 family.</text>
</comment>
<evidence type="ECO:0000256" key="2">
    <source>
        <dbReference type="ARBA" id="ARBA00008520"/>
    </source>
</evidence>
<gene>
    <name evidence="4" type="ORF">IWA51_04030</name>
</gene>
<evidence type="ECO:0000256" key="3">
    <source>
        <dbReference type="SAM" id="SignalP"/>
    </source>
</evidence>
<dbReference type="PANTHER" id="PTHR43649">
    <property type="entry name" value="ARABINOSE-BINDING PROTEIN-RELATED"/>
    <property type="match status" value="1"/>
</dbReference>
<protein>
    <submittedName>
        <fullName evidence="4">Sugar ABC transporter substrate-binding protein</fullName>
    </submittedName>
</protein>
<dbReference type="Gene3D" id="3.40.190.10">
    <property type="entry name" value="Periplasmic binding protein-like II"/>
    <property type="match status" value="1"/>
</dbReference>
<accession>A0A7T3REX6</accession>
<dbReference type="InterPro" id="IPR050490">
    <property type="entry name" value="Bact_solute-bd_prot1"/>
</dbReference>
<feature type="signal peptide" evidence="3">
    <location>
        <begin position="1"/>
        <end position="20"/>
    </location>
</feature>
<evidence type="ECO:0000313" key="5">
    <source>
        <dbReference type="Proteomes" id="UP000595224"/>
    </source>
</evidence>
<evidence type="ECO:0000313" key="4">
    <source>
        <dbReference type="EMBL" id="QQA01787.1"/>
    </source>
</evidence>